<gene>
    <name evidence="1" type="ORF">DYI37_03210</name>
</gene>
<organism evidence="1 2">
    <name type="scientific">Fulvimarina endophytica</name>
    <dbReference type="NCBI Taxonomy" id="2293836"/>
    <lineage>
        <taxon>Bacteria</taxon>
        <taxon>Pseudomonadati</taxon>
        <taxon>Pseudomonadota</taxon>
        <taxon>Alphaproteobacteria</taxon>
        <taxon>Hyphomicrobiales</taxon>
        <taxon>Aurantimonadaceae</taxon>
        <taxon>Fulvimarina</taxon>
    </lineage>
</organism>
<dbReference type="Proteomes" id="UP000264310">
    <property type="component" value="Unassembled WGS sequence"/>
</dbReference>
<dbReference type="EMBL" id="QURL01000001">
    <property type="protein sequence ID" value="RFC66464.1"/>
    <property type="molecule type" value="Genomic_DNA"/>
</dbReference>
<evidence type="ECO:0000313" key="1">
    <source>
        <dbReference type="EMBL" id="RFC66464.1"/>
    </source>
</evidence>
<dbReference type="OrthoDB" id="8113795at2"/>
<reference evidence="1 2" key="1">
    <citation type="submission" date="2018-08" db="EMBL/GenBank/DDBJ databases">
        <title>Fulvimarina sp. 85, whole genome shotgun sequence.</title>
        <authorList>
            <person name="Tuo L."/>
        </authorList>
    </citation>
    <scope>NUCLEOTIDE SEQUENCE [LARGE SCALE GENOMIC DNA]</scope>
    <source>
        <strain evidence="1 2">85</strain>
    </source>
</reference>
<dbReference type="AlphaFoldDB" id="A0A371XBN8"/>
<evidence type="ECO:0000313" key="2">
    <source>
        <dbReference type="Proteomes" id="UP000264310"/>
    </source>
</evidence>
<sequence>MSKPKGALDALLDGLGIKAIPVYRRRGHAQTHARGTLHEIRNKLGDGHLVTVLRCIRQTKGNRDELWSETIGAVSDVLEQRPRWVARGGDLLDAFDTIELRTLREEAVSLRPWPVRMTLRGFIYRELRQRLDTAIDGDLFGKEAA</sequence>
<accession>A0A371XBN8</accession>
<dbReference type="RefSeq" id="WP_116681717.1">
    <property type="nucleotide sequence ID" value="NZ_QURL01000001.1"/>
</dbReference>
<comment type="caution">
    <text evidence="1">The sequence shown here is derived from an EMBL/GenBank/DDBJ whole genome shotgun (WGS) entry which is preliminary data.</text>
</comment>
<protein>
    <submittedName>
        <fullName evidence="1">Uncharacterized protein</fullName>
    </submittedName>
</protein>
<keyword evidence="2" id="KW-1185">Reference proteome</keyword>
<name>A0A371XBN8_9HYPH</name>
<proteinExistence type="predicted"/>